<dbReference type="PROSITE" id="PS50222">
    <property type="entry name" value="EF_HAND_2"/>
    <property type="match status" value="1"/>
</dbReference>
<protein>
    <submittedName>
        <fullName evidence="3">EF-hand domain-containing protein</fullName>
    </submittedName>
</protein>
<dbReference type="InterPro" id="IPR002048">
    <property type="entry name" value="EF_hand_dom"/>
</dbReference>
<accession>A0A1I8B454</accession>
<dbReference type="InterPro" id="IPR018247">
    <property type="entry name" value="EF_Hand_1_Ca_BS"/>
</dbReference>
<dbReference type="AlphaFoldDB" id="A0A1I8B454"/>
<reference evidence="3" key="1">
    <citation type="submission" date="2016-11" db="UniProtKB">
        <authorList>
            <consortium name="WormBaseParasite"/>
        </authorList>
    </citation>
    <scope>IDENTIFICATION</scope>
</reference>
<feature type="domain" description="EF-hand" evidence="1">
    <location>
        <begin position="1"/>
        <end position="34"/>
    </location>
</feature>
<dbReference type="Proteomes" id="UP000095281">
    <property type="component" value="Unplaced"/>
</dbReference>
<evidence type="ECO:0000259" key="1">
    <source>
        <dbReference type="PROSITE" id="PS50222"/>
    </source>
</evidence>
<name>A0A1I8B454_MELHA</name>
<keyword evidence="2" id="KW-1185">Reference proteome</keyword>
<sequence>METLSRRYHQLDGNSDGRVSRKEFETFFKSKDEAADKERSQADNFFKQLTVTVGPIVEREQIGNETRMHYFSAGARKFAAIAHGTGIFPPPSITSPNNPIQSSLSGEALLPASSLIRDHEQQFRLISEGASPFSPLIASSHNSPLYNLRGGILPHQSAQMLTDGNGNLEGFNQQQQPVIGTVNVRRPLTQPQAVLPQDTSGQM</sequence>
<dbReference type="PROSITE" id="PS00018">
    <property type="entry name" value="EF_HAND_1"/>
    <property type="match status" value="1"/>
</dbReference>
<dbReference type="WBParaSite" id="MhA1_Contig13.frz3.gene15">
    <property type="protein sequence ID" value="MhA1_Contig13.frz3.gene15"/>
    <property type="gene ID" value="MhA1_Contig13.frz3.gene15"/>
</dbReference>
<organism evidence="2 3">
    <name type="scientific">Meloidogyne hapla</name>
    <name type="common">Root-knot nematode worm</name>
    <dbReference type="NCBI Taxonomy" id="6305"/>
    <lineage>
        <taxon>Eukaryota</taxon>
        <taxon>Metazoa</taxon>
        <taxon>Ecdysozoa</taxon>
        <taxon>Nematoda</taxon>
        <taxon>Chromadorea</taxon>
        <taxon>Rhabditida</taxon>
        <taxon>Tylenchina</taxon>
        <taxon>Tylenchomorpha</taxon>
        <taxon>Tylenchoidea</taxon>
        <taxon>Meloidogynidae</taxon>
        <taxon>Meloidogyninae</taxon>
        <taxon>Meloidogyne</taxon>
    </lineage>
</organism>
<evidence type="ECO:0000313" key="2">
    <source>
        <dbReference type="Proteomes" id="UP000095281"/>
    </source>
</evidence>
<proteinExistence type="predicted"/>
<dbReference type="GO" id="GO:0005509">
    <property type="term" value="F:calcium ion binding"/>
    <property type="evidence" value="ECO:0007669"/>
    <property type="project" value="InterPro"/>
</dbReference>
<evidence type="ECO:0000313" key="3">
    <source>
        <dbReference type="WBParaSite" id="MhA1_Contig13.frz3.gene15"/>
    </source>
</evidence>